<reference evidence="1 2" key="1">
    <citation type="journal article" date="2020" name="G3 (Bethesda)">
        <title>Improved Reference Genome for Cyclotella cryptica CCMP332, a Model for Cell Wall Morphogenesis, Salinity Adaptation, and Lipid Production in Diatoms (Bacillariophyta).</title>
        <authorList>
            <person name="Roberts W.R."/>
            <person name="Downey K.M."/>
            <person name="Ruck E.C."/>
            <person name="Traller J.C."/>
            <person name="Alverson A.J."/>
        </authorList>
    </citation>
    <scope>NUCLEOTIDE SEQUENCE [LARGE SCALE GENOMIC DNA]</scope>
    <source>
        <strain evidence="1 2">CCMP332</strain>
    </source>
</reference>
<dbReference type="AlphaFoldDB" id="A0ABD3PLZ2"/>
<accession>A0ABD3PLZ2</accession>
<dbReference type="EMBL" id="JABMIG020000154">
    <property type="protein sequence ID" value="KAL3788609.1"/>
    <property type="molecule type" value="Genomic_DNA"/>
</dbReference>
<comment type="caution">
    <text evidence="1">The sequence shown here is derived from an EMBL/GenBank/DDBJ whole genome shotgun (WGS) entry which is preliminary data.</text>
</comment>
<evidence type="ECO:0000313" key="1">
    <source>
        <dbReference type="EMBL" id="KAL3788609.1"/>
    </source>
</evidence>
<sequence>MFLPKNESDTSKLRATEAARREGYARIEAWALEAIPSEIRRGVTVTVQEVQCGDPECAPIDTAILTNALVHVPLHQMKRIPSGGRGMMGIPLEAKDVSKEDFLECFPTEDVINAWSRGEDAEWPPMDDEDDEIDFTQRPRLRFSVGQRVVCRVGPDPVKGWAPGRVIQLWYREPTWPANSLAPYKIELDDGRNIFAPGDVDQIIREHKPES</sequence>
<gene>
    <name evidence="1" type="ORF">HJC23_005268</name>
</gene>
<dbReference type="Proteomes" id="UP001516023">
    <property type="component" value="Unassembled WGS sequence"/>
</dbReference>
<organism evidence="1 2">
    <name type="scientific">Cyclotella cryptica</name>
    <dbReference type="NCBI Taxonomy" id="29204"/>
    <lineage>
        <taxon>Eukaryota</taxon>
        <taxon>Sar</taxon>
        <taxon>Stramenopiles</taxon>
        <taxon>Ochrophyta</taxon>
        <taxon>Bacillariophyta</taxon>
        <taxon>Coscinodiscophyceae</taxon>
        <taxon>Thalassiosirophycidae</taxon>
        <taxon>Stephanodiscales</taxon>
        <taxon>Stephanodiscaceae</taxon>
        <taxon>Cyclotella</taxon>
    </lineage>
</organism>
<protein>
    <submittedName>
        <fullName evidence="1">Uncharacterized protein</fullName>
    </submittedName>
</protein>
<keyword evidence="2" id="KW-1185">Reference proteome</keyword>
<evidence type="ECO:0000313" key="2">
    <source>
        <dbReference type="Proteomes" id="UP001516023"/>
    </source>
</evidence>
<name>A0ABD3PLZ2_9STRA</name>
<proteinExistence type="predicted"/>